<dbReference type="GO" id="GO:0004789">
    <property type="term" value="F:thiamine-phosphate diphosphorylase activity"/>
    <property type="evidence" value="ECO:0007669"/>
    <property type="project" value="UniProtKB-UniRule"/>
</dbReference>
<dbReference type="NCBIfam" id="TIGR00693">
    <property type="entry name" value="thiE"/>
    <property type="match status" value="1"/>
</dbReference>
<dbReference type="PANTHER" id="PTHR20857:SF23">
    <property type="entry name" value="THIAMINE BIOSYNTHETIC BIFUNCTIONAL ENZYME"/>
    <property type="match status" value="1"/>
</dbReference>
<dbReference type="FunFam" id="3.20.20.70:FF:000096">
    <property type="entry name" value="Thiamine-phosphate synthase"/>
    <property type="match status" value="1"/>
</dbReference>
<sequence>MKNERINNWKLYLVTEEILSIESTEDIVRKAVDAGIDVIQLREKNKTKKEKYKLGLKIKKIIGNKNISFLVNDDIDIALALNADGVHLGNNDLPVKVARKLLGNKKIIGKSTHSLQQSIKAEKDGADYIGYGSVFDTSSKKLDDKRKSLGLELLEEIKNNINLPIVAIGGIKLENVKKVIEAGAISVAVISAITQSKNIGKKIIRFNKIIKNNK</sequence>
<comment type="cofactor">
    <cofactor evidence="9">
        <name>Mg(2+)</name>
        <dbReference type="ChEBI" id="CHEBI:18420"/>
    </cofactor>
    <text evidence="9">Binds 1 Mg(2+) ion per subunit.</text>
</comment>
<name>A0A5D0MJS5_9BACT</name>
<comment type="caution">
    <text evidence="13">The sequence shown here is derived from an EMBL/GenBank/DDBJ whole genome shotgun (WGS) entry which is preliminary data.</text>
</comment>
<dbReference type="UniPathway" id="UPA00060">
    <property type="reaction ID" value="UER00141"/>
</dbReference>
<comment type="similarity">
    <text evidence="9 10">Belongs to the thiamine-phosphate synthase family.</text>
</comment>
<evidence type="ECO:0000259" key="12">
    <source>
        <dbReference type="Pfam" id="PF02581"/>
    </source>
</evidence>
<feature type="binding site" evidence="9">
    <location>
        <begin position="40"/>
        <end position="44"/>
    </location>
    <ligand>
        <name>4-amino-2-methyl-5-(diphosphooxymethyl)pyrimidine</name>
        <dbReference type="ChEBI" id="CHEBI:57841"/>
    </ligand>
</feature>
<reference evidence="13" key="1">
    <citation type="submission" date="2019-08" db="EMBL/GenBank/DDBJ databases">
        <title>Genomic characterization of a novel candidate phylum (ARYD3) from a high temperature, high salinity tertiary oil reservoir in north central Oklahoma, USA.</title>
        <authorList>
            <person name="Youssef N.H."/>
            <person name="Yadav A."/>
            <person name="Elshahed M.S."/>
        </authorList>
    </citation>
    <scope>NUCLEOTIDE SEQUENCE [LARGE SCALE GENOMIC DNA]</scope>
    <source>
        <strain evidence="13">ARYD3</strain>
    </source>
</reference>
<keyword evidence="5 9" id="KW-0784">Thiamine biosynthesis</keyword>
<organism evidence="13 14">
    <name type="scientific">Candidatus Mcinerneyibacterium aminivorans</name>
    <dbReference type="NCBI Taxonomy" id="2703815"/>
    <lineage>
        <taxon>Bacteria</taxon>
        <taxon>Candidatus Macinerneyibacteriota</taxon>
        <taxon>Candidatus Mcinerneyibacteria</taxon>
        <taxon>Candidatus Mcinerneyibacteriales</taxon>
        <taxon>Candidatus Mcinerneyibacteriaceae</taxon>
        <taxon>Candidatus Mcinerneyibacterium</taxon>
    </lineage>
</organism>
<keyword evidence="14" id="KW-1185">Reference proteome</keyword>
<feature type="binding site" evidence="9">
    <location>
        <position position="72"/>
    </location>
    <ligand>
        <name>4-amino-2-methyl-5-(diphosphooxymethyl)pyrimidine</name>
        <dbReference type="ChEBI" id="CHEBI:57841"/>
    </ligand>
</feature>
<proteinExistence type="inferred from homology"/>
<evidence type="ECO:0000256" key="3">
    <source>
        <dbReference type="ARBA" id="ARBA00022723"/>
    </source>
</evidence>
<evidence type="ECO:0000313" key="13">
    <source>
        <dbReference type="EMBL" id="TYB31458.1"/>
    </source>
</evidence>
<comment type="catalytic activity">
    <reaction evidence="8 9 10">
        <text>2-[(2R,5Z)-2-carboxy-4-methylthiazol-5(2H)-ylidene]ethyl phosphate + 4-amino-2-methyl-5-(diphosphooxymethyl)pyrimidine + 2 H(+) = thiamine phosphate + CO2 + diphosphate</text>
        <dbReference type="Rhea" id="RHEA:47844"/>
        <dbReference type="ChEBI" id="CHEBI:15378"/>
        <dbReference type="ChEBI" id="CHEBI:16526"/>
        <dbReference type="ChEBI" id="CHEBI:33019"/>
        <dbReference type="ChEBI" id="CHEBI:37575"/>
        <dbReference type="ChEBI" id="CHEBI:57841"/>
        <dbReference type="ChEBI" id="CHEBI:62899"/>
        <dbReference type="EC" id="2.5.1.3"/>
    </reaction>
</comment>
<evidence type="ECO:0000256" key="7">
    <source>
        <dbReference type="ARBA" id="ARBA00047851"/>
    </source>
</evidence>
<dbReference type="InterPro" id="IPR013785">
    <property type="entry name" value="Aldolase_TIM"/>
</dbReference>
<evidence type="ECO:0000313" key="14">
    <source>
        <dbReference type="Proteomes" id="UP000324143"/>
    </source>
</evidence>
<dbReference type="InterPro" id="IPR034291">
    <property type="entry name" value="TMP_synthase"/>
</dbReference>
<feature type="binding site" evidence="9">
    <location>
        <position position="111"/>
    </location>
    <ligand>
        <name>4-amino-2-methyl-5-(diphosphooxymethyl)pyrimidine</name>
        <dbReference type="ChEBI" id="CHEBI:57841"/>
    </ligand>
</feature>
<dbReference type="Gene3D" id="3.20.20.70">
    <property type="entry name" value="Aldolase class I"/>
    <property type="match status" value="1"/>
</dbReference>
<protein>
    <recommendedName>
        <fullName evidence="9">Thiamine-phosphate synthase</fullName>
        <shortName evidence="9">TP synthase</shortName>
        <shortName evidence="9">TPS</shortName>
        <ecNumber evidence="9">2.5.1.3</ecNumber>
    </recommendedName>
    <alternativeName>
        <fullName evidence="9">Thiamine-phosphate pyrophosphorylase</fullName>
        <shortName evidence="9">TMP pyrophosphorylase</shortName>
        <shortName evidence="9">TMP-PPase</shortName>
    </alternativeName>
</protein>
<evidence type="ECO:0000256" key="10">
    <source>
        <dbReference type="RuleBase" id="RU003826"/>
    </source>
</evidence>
<keyword evidence="4 9" id="KW-0460">Magnesium</keyword>
<evidence type="ECO:0000256" key="8">
    <source>
        <dbReference type="ARBA" id="ARBA00047883"/>
    </source>
</evidence>
<gene>
    <name evidence="9 13" type="primary">thiE</name>
    <name evidence="13" type="ORF">FXF47_03850</name>
</gene>
<evidence type="ECO:0000256" key="11">
    <source>
        <dbReference type="RuleBase" id="RU004253"/>
    </source>
</evidence>
<dbReference type="InterPro" id="IPR022998">
    <property type="entry name" value="ThiamineP_synth_TenI"/>
</dbReference>
<dbReference type="AlphaFoldDB" id="A0A5D0MJS5"/>
<feature type="binding site" evidence="9">
    <location>
        <position position="92"/>
    </location>
    <ligand>
        <name>Mg(2+)</name>
        <dbReference type="ChEBI" id="CHEBI:18420"/>
    </ligand>
</feature>
<feature type="binding site" evidence="9">
    <location>
        <position position="73"/>
    </location>
    <ligand>
        <name>Mg(2+)</name>
        <dbReference type="ChEBI" id="CHEBI:18420"/>
    </ligand>
</feature>
<feature type="binding site" evidence="9">
    <location>
        <position position="140"/>
    </location>
    <ligand>
        <name>4-amino-2-methyl-5-(diphosphooxymethyl)pyrimidine</name>
        <dbReference type="ChEBI" id="CHEBI:57841"/>
    </ligand>
</feature>
<evidence type="ECO:0000256" key="2">
    <source>
        <dbReference type="ARBA" id="ARBA00022679"/>
    </source>
</evidence>
<evidence type="ECO:0000256" key="4">
    <source>
        <dbReference type="ARBA" id="ARBA00022842"/>
    </source>
</evidence>
<dbReference type="GO" id="GO:0005737">
    <property type="term" value="C:cytoplasm"/>
    <property type="evidence" value="ECO:0007669"/>
    <property type="project" value="TreeGrafter"/>
</dbReference>
<comment type="catalytic activity">
    <reaction evidence="6 9 10">
        <text>4-methyl-5-(2-phosphooxyethyl)-thiazole + 4-amino-2-methyl-5-(diphosphooxymethyl)pyrimidine + H(+) = thiamine phosphate + diphosphate</text>
        <dbReference type="Rhea" id="RHEA:22328"/>
        <dbReference type="ChEBI" id="CHEBI:15378"/>
        <dbReference type="ChEBI" id="CHEBI:33019"/>
        <dbReference type="ChEBI" id="CHEBI:37575"/>
        <dbReference type="ChEBI" id="CHEBI:57841"/>
        <dbReference type="ChEBI" id="CHEBI:58296"/>
        <dbReference type="EC" id="2.5.1.3"/>
    </reaction>
</comment>
<dbReference type="EC" id="2.5.1.3" evidence="9"/>
<keyword evidence="3 9" id="KW-0479">Metal-binding</keyword>
<dbReference type="CDD" id="cd00564">
    <property type="entry name" value="TMP_TenI"/>
    <property type="match status" value="1"/>
</dbReference>
<dbReference type="PANTHER" id="PTHR20857">
    <property type="entry name" value="THIAMINE-PHOSPHATE PYROPHOSPHORYLASE"/>
    <property type="match status" value="1"/>
</dbReference>
<comment type="pathway">
    <text evidence="1 9 11">Cofactor biosynthesis; thiamine diphosphate biosynthesis; thiamine phosphate from 4-amino-2-methyl-5-diphosphomethylpyrimidine and 4-methyl-5-(2-phosphoethyl)-thiazole: step 1/1.</text>
</comment>
<dbReference type="InterPro" id="IPR036206">
    <property type="entry name" value="ThiamineP_synth_sf"/>
</dbReference>
<dbReference type="EMBL" id="VSIX01000033">
    <property type="protein sequence ID" value="TYB31458.1"/>
    <property type="molecule type" value="Genomic_DNA"/>
</dbReference>
<accession>A0A5D0MJS5</accession>
<feature type="binding site" evidence="9">
    <location>
        <begin position="190"/>
        <end position="191"/>
    </location>
    <ligand>
        <name>2-[(2R,5Z)-2-carboxy-4-methylthiazol-5(2H)-ylidene]ethyl phosphate</name>
        <dbReference type="ChEBI" id="CHEBI:62899"/>
    </ligand>
</feature>
<comment type="catalytic activity">
    <reaction evidence="7 9 10">
        <text>2-(2-carboxy-4-methylthiazol-5-yl)ethyl phosphate + 4-amino-2-methyl-5-(diphosphooxymethyl)pyrimidine + 2 H(+) = thiamine phosphate + CO2 + diphosphate</text>
        <dbReference type="Rhea" id="RHEA:47848"/>
        <dbReference type="ChEBI" id="CHEBI:15378"/>
        <dbReference type="ChEBI" id="CHEBI:16526"/>
        <dbReference type="ChEBI" id="CHEBI:33019"/>
        <dbReference type="ChEBI" id="CHEBI:37575"/>
        <dbReference type="ChEBI" id="CHEBI:57841"/>
        <dbReference type="ChEBI" id="CHEBI:62890"/>
        <dbReference type="EC" id="2.5.1.3"/>
    </reaction>
</comment>
<dbReference type="Proteomes" id="UP000324143">
    <property type="component" value="Unassembled WGS sequence"/>
</dbReference>
<dbReference type="SUPFAM" id="SSF51391">
    <property type="entry name" value="Thiamin phosphate synthase"/>
    <property type="match status" value="1"/>
</dbReference>
<dbReference type="Pfam" id="PF02581">
    <property type="entry name" value="TMP-TENI"/>
    <property type="match status" value="1"/>
</dbReference>
<evidence type="ECO:0000256" key="9">
    <source>
        <dbReference type="HAMAP-Rule" id="MF_00097"/>
    </source>
</evidence>
<feature type="domain" description="Thiamine phosphate synthase/TenI" evidence="12">
    <location>
        <begin position="11"/>
        <end position="193"/>
    </location>
</feature>
<evidence type="ECO:0000256" key="1">
    <source>
        <dbReference type="ARBA" id="ARBA00005165"/>
    </source>
</evidence>
<dbReference type="GO" id="GO:0009229">
    <property type="term" value="P:thiamine diphosphate biosynthetic process"/>
    <property type="evidence" value="ECO:0007669"/>
    <property type="project" value="UniProtKB-UniRule"/>
</dbReference>
<evidence type="ECO:0000256" key="5">
    <source>
        <dbReference type="ARBA" id="ARBA00022977"/>
    </source>
</evidence>
<comment type="function">
    <text evidence="9">Condenses 4-methyl-5-(beta-hydroxyethyl)thiazole monophosphate (THZ-P) and 2-methyl-4-amino-5-hydroxymethyl pyrimidine pyrophosphate (HMP-PP) to form thiamine monophosphate (TMP).</text>
</comment>
<evidence type="ECO:0000256" key="6">
    <source>
        <dbReference type="ARBA" id="ARBA00047334"/>
    </source>
</evidence>
<feature type="binding site" evidence="9">
    <location>
        <begin position="137"/>
        <end position="139"/>
    </location>
    <ligand>
        <name>2-[(2R,5Z)-2-carboxy-4-methylthiazol-5(2H)-ylidene]ethyl phosphate</name>
        <dbReference type="ChEBI" id="CHEBI:62899"/>
    </ligand>
</feature>
<dbReference type="GO" id="GO:0009228">
    <property type="term" value="P:thiamine biosynthetic process"/>
    <property type="evidence" value="ECO:0007669"/>
    <property type="project" value="UniProtKB-KW"/>
</dbReference>
<keyword evidence="2 9" id="KW-0808">Transferase</keyword>
<dbReference type="HAMAP" id="MF_00097">
    <property type="entry name" value="TMP_synthase"/>
    <property type="match status" value="1"/>
</dbReference>
<dbReference type="GO" id="GO:0000287">
    <property type="term" value="F:magnesium ion binding"/>
    <property type="evidence" value="ECO:0007669"/>
    <property type="project" value="UniProtKB-UniRule"/>
</dbReference>
<feature type="binding site" evidence="9">
    <location>
        <position position="170"/>
    </location>
    <ligand>
        <name>2-[(2R,5Z)-2-carboxy-4-methylthiazol-5(2H)-ylidene]ethyl phosphate</name>
        <dbReference type="ChEBI" id="CHEBI:62899"/>
    </ligand>
</feature>